<dbReference type="Proteomes" id="UP000515124">
    <property type="component" value="Unplaced"/>
</dbReference>
<dbReference type="GO" id="GO:0016020">
    <property type="term" value="C:membrane"/>
    <property type="evidence" value="ECO:0007669"/>
    <property type="project" value="UniProtKB-SubCell"/>
</dbReference>
<evidence type="ECO:0000256" key="3">
    <source>
        <dbReference type="ARBA" id="ARBA00022989"/>
    </source>
</evidence>
<dbReference type="InterPro" id="IPR006603">
    <property type="entry name" value="PQ-loop_rpt"/>
</dbReference>
<feature type="transmembrane region" description="Helical" evidence="5">
    <location>
        <begin position="368"/>
        <end position="386"/>
    </location>
</feature>
<accession>A0A6P5SZJ0</accession>
<dbReference type="PANTHER" id="PTHR16201">
    <property type="entry name" value="SEVEN TRANSMEMBRANE PROTEIN 1-RELATED"/>
    <property type="match status" value="1"/>
</dbReference>
<name>A0A6P5SZJ0_PRUAV</name>
<dbReference type="KEGG" id="pavi:110761401"/>
<reference evidence="7" key="1">
    <citation type="submission" date="2025-08" db="UniProtKB">
        <authorList>
            <consortium name="RefSeq"/>
        </authorList>
    </citation>
    <scope>IDENTIFICATION</scope>
</reference>
<proteinExistence type="predicted"/>
<gene>
    <name evidence="7" type="primary">LOC110761401</name>
</gene>
<dbReference type="AlphaFoldDB" id="A0A6P5SZJ0"/>
<comment type="subcellular location">
    <subcellularLocation>
        <location evidence="1">Membrane</location>
        <topology evidence="1">Multi-pass membrane protein</topology>
    </subcellularLocation>
</comment>
<protein>
    <submittedName>
        <fullName evidence="7">Uncharacterized protein LOC110761401 isoform X1</fullName>
    </submittedName>
</protein>
<dbReference type="RefSeq" id="XP_021819557.1">
    <property type="nucleotide sequence ID" value="XM_021963865.1"/>
</dbReference>
<dbReference type="Pfam" id="PF04193">
    <property type="entry name" value="PQ-loop"/>
    <property type="match status" value="2"/>
</dbReference>
<evidence type="ECO:0000256" key="5">
    <source>
        <dbReference type="SAM" id="Phobius"/>
    </source>
</evidence>
<keyword evidence="4 5" id="KW-0472">Membrane</keyword>
<feature type="transmembrane region" description="Helical" evidence="5">
    <location>
        <begin position="123"/>
        <end position="147"/>
    </location>
</feature>
<feature type="transmembrane region" description="Helical" evidence="5">
    <location>
        <begin position="68"/>
        <end position="88"/>
    </location>
</feature>
<evidence type="ECO:0000256" key="4">
    <source>
        <dbReference type="ARBA" id="ARBA00023136"/>
    </source>
</evidence>
<dbReference type="Gene3D" id="1.20.1280.290">
    <property type="match status" value="2"/>
</dbReference>
<dbReference type="GeneID" id="110761401"/>
<keyword evidence="6" id="KW-1185">Reference proteome</keyword>
<dbReference type="FunFam" id="1.20.1280.290:FF:000012">
    <property type="entry name" value="Vacuolar membrane PQ loop repeat protein"/>
    <property type="match status" value="1"/>
</dbReference>
<evidence type="ECO:0000313" key="6">
    <source>
        <dbReference type="Proteomes" id="UP000515124"/>
    </source>
</evidence>
<keyword evidence="3 5" id="KW-1133">Transmembrane helix</keyword>
<evidence type="ECO:0000313" key="7">
    <source>
        <dbReference type="RefSeq" id="XP_021819557.1"/>
    </source>
</evidence>
<evidence type="ECO:0000256" key="1">
    <source>
        <dbReference type="ARBA" id="ARBA00004141"/>
    </source>
</evidence>
<feature type="transmembrane region" description="Helical" evidence="5">
    <location>
        <begin position="398"/>
        <end position="419"/>
    </location>
</feature>
<dbReference type="PANTHER" id="PTHR16201:SF44">
    <property type="entry name" value="SEVEN TRANSMEMBRANE PROTEIN 1"/>
    <property type="match status" value="1"/>
</dbReference>
<sequence length="437" mass="48272">MQYYTVMGGMAVGPTRDEHCWEWGRKYMEYNLCSVKDGVSLTLGLVSVVSWGVAEIPQIITNYKNKSTNGLSLAFLMTWILGDLFNLFGCMLEPATQLCITSVPDIVHLYSSTKASVELPTQYYMAMLYTITTAVLAVQTIYFGCIYPRLKHNLRQKKGSKSNLTEVRRSNTDFVGKQVNHAGRSIGFDTPSAGNVLSSPIPLPGICPSISPRRESYYISARSLSRSHTPTERSYLAQTTAPTFNHIRNSNEEPLLGALASTQSAPSNNIKTVLCVVSLMTLFGTFNHRSVDNKLDLIVENPSRGVVMRVGRRLLQVSSELLQAKGTKDSSGIGNLLGWGMAAIYIGGRLPQIFLNIRKGNVEGLNPLMFVFAVLGNATYVASIIVNSLDWSGIRPNLPWLVDAGGCMLLDIFILIQFLRYWRHQDTEGKDVHSNAA</sequence>
<organism evidence="6 7">
    <name type="scientific">Prunus avium</name>
    <name type="common">Cherry</name>
    <name type="synonym">Cerasus avium</name>
    <dbReference type="NCBI Taxonomy" id="42229"/>
    <lineage>
        <taxon>Eukaryota</taxon>
        <taxon>Viridiplantae</taxon>
        <taxon>Streptophyta</taxon>
        <taxon>Embryophyta</taxon>
        <taxon>Tracheophyta</taxon>
        <taxon>Spermatophyta</taxon>
        <taxon>Magnoliopsida</taxon>
        <taxon>eudicotyledons</taxon>
        <taxon>Gunneridae</taxon>
        <taxon>Pentapetalae</taxon>
        <taxon>rosids</taxon>
        <taxon>fabids</taxon>
        <taxon>Rosales</taxon>
        <taxon>Rosaceae</taxon>
        <taxon>Amygdaloideae</taxon>
        <taxon>Amygdaleae</taxon>
        <taxon>Prunus</taxon>
    </lineage>
</organism>
<keyword evidence="2 5" id="KW-0812">Transmembrane</keyword>
<dbReference type="SMART" id="SM00679">
    <property type="entry name" value="CTNS"/>
    <property type="match status" value="2"/>
</dbReference>
<dbReference type="InterPro" id="IPR051415">
    <property type="entry name" value="LAAT-1"/>
</dbReference>
<evidence type="ECO:0000256" key="2">
    <source>
        <dbReference type="ARBA" id="ARBA00022692"/>
    </source>
</evidence>